<keyword evidence="3" id="KW-0067">ATP-binding</keyword>
<dbReference type="SUPFAM" id="SSF53067">
    <property type="entry name" value="Actin-like ATPase domain"/>
    <property type="match status" value="1"/>
</dbReference>
<name>A0A4P6JQK8_KTERU</name>
<dbReference type="NCBIfam" id="TIGR00749">
    <property type="entry name" value="glk"/>
    <property type="match status" value="1"/>
</dbReference>
<evidence type="ECO:0000256" key="2">
    <source>
        <dbReference type="ARBA" id="ARBA00022777"/>
    </source>
</evidence>
<evidence type="ECO:0000313" key="6">
    <source>
        <dbReference type="Proteomes" id="UP000290365"/>
    </source>
</evidence>
<dbReference type="InterPro" id="IPR043129">
    <property type="entry name" value="ATPase_NBD"/>
</dbReference>
<evidence type="ECO:0000256" key="4">
    <source>
        <dbReference type="RuleBase" id="RU004046"/>
    </source>
</evidence>
<evidence type="ECO:0000256" key="3">
    <source>
        <dbReference type="HAMAP-Rule" id="MF_00524"/>
    </source>
</evidence>
<dbReference type="GO" id="GO:0005524">
    <property type="term" value="F:ATP binding"/>
    <property type="evidence" value="ECO:0007669"/>
    <property type="project" value="UniProtKB-UniRule"/>
</dbReference>
<keyword evidence="3" id="KW-0324">Glycolysis</keyword>
<dbReference type="GO" id="GO:0005737">
    <property type="term" value="C:cytoplasm"/>
    <property type="evidence" value="ECO:0007669"/>
    <property type="project" value="UniProtKB-SubCell"/>
</dbReference>
<dbReference type="HAMAP" id="MF_00524">
    <property type="entry name" value="Glucokinase"/>
    <property type="match status" value="1"/>
</dbReference>
<dbReference type="GO" id="GO:0004340">
    <property type="term" value="F:glucokinase activity"/>
    <property type="evidence" value="ECO:0007669"/>
    <property type="project" value="UniProtKB-UniRule"/>
</dbReference>
<dbReference type="EMBL" id="CP035758">
    <property type="protein sequence ID" value="QBD77709.1"/>
    <property type="molecule type" value="Genomic_DNA"/>
</dbReference>
<keyword evidence="2 3" id="KW-0418">Kinase</keyword>
<dbReference type="Gene3D" id="3.40.367.20">
    <property type="match status" value="1"/>
</dbReference>
<dbReference type="AlphaFoldDB" id="A0A4P6JQK8"/>
<dbReference type="PANTHER" id="PTHR47363">
    <property type="entry name" value="GLUCOKINASE"/>
    <property type="match status" value="1"/>
</dbReference>
<dbReference type="OrthoDB" id="9800595at2"/>
<keyword evidence="3" id="KW-0547">Nucleotide-binding</keyword>
<dbReference type="KEGG" id="kbs:EPA93_17605"/>
<reference evidence="5 6" key="1">
    <citation type="submission" date="2019-01" db="EMBL/GenBank/DDBJ databases">
        <title>Ktedonosporobacter rubrisoli SCAWS-G2.</title>
        <authorList>
            <person name="Huang Y."/>
            <person name="Yan B."/>
        </authorList>
    </citation>
    <scope>NUCLEOTIDE SEQUENCE [LARGE SCALE GENOMIC DNA]</scope>
    <source>
        <strain evidence="5 6">SCAWS-G2</strain>
    </source>
</reference>
<dbReference type="CDD" id="cd24008">
    <property type="entry name" value="ASKHA_NBD_GLK"/>
    <property type="match status" value="1"/>
</dbReference>
<evidence type="ECO:0000256" key="1">
    <source>
        <dbReference type="ARBA" id="ARBA00022679"/>
    </source>
</evidence>
<dbReference type="RefSeq" id="WP_129888763.1">
    <property type="nucleotide sequence ID" value="NZ_CP035758.1"/>
</dbReference>
<dbReference type="InterPro" id="IPR003836">
    <property type="entry name" value="Glucokinase"/>
</dbReference>
<proteinExistence type="inferred from homology"/>
<gene>
    <name evidence="3 5" type="primary">glk</name>
    <name evidence="5" type="ORF">EPA93_17605</name>
</gene>
<dbReference type="GO" id="GO:0006096">
    <property type="term" value="P:glycolytic process"/>
    <property type="evidence" value="ECO:0007669"/>
    <property type="project" value="UniProtKB-UniRule"/>
</dbReference>
<dbReference type="EC" id="2.7.1.2" evidence="3"/>
<dbReference type="Gene3D" id="3.30.420.40">
    <property type="match status" value="1"/>
</dbReference>
<dbReference type="PANTHER" id="PTHR47363:SF1">
    <property type="entry name" value="GLUCOKINASE"/>
    <property type="match status" value="1"/>
</dbReference>
<organism evidence="5 6">
    <name type="scientific">Ktedonosporobacter rubrisoli</name>
    <dbReference type="NCBI Taxonomy" id="2509675"/>
    <lineage>
        <taxon>Bacteria</taxon>
        <taxon>Bacillati</taxon>
        <taxon>Chloroflexota</taxon>
        <taxon>Ktedonobacteria</taxon>
        <taxon>Ktedonobacterales</taxon>
        <taxon>Ktedonosporobacteraceae</taxon>
        <taxon>Ktedonosporobacter</taxon>
    </lineage>
</organism>
<comment type="catalytic activity">
    <reaction evidence="3">
        <text>D-glucose + ATP = D-glucose 6-phosphate + ADP + H(+)</text>
        <dbReference type="Rhea" id="RHEA:17825"/>
        <dbReference type="ChEBI" id="CHEBI:4167"/>
        <dbReference type="ChEBI" id="CHEBI:15378"/>
        <dbReference type="ChEBI" id="CHEBI:30616"/>
        <dbReference type="ChEBI" id="CHEBI:61548"/>
        <dbReference type="ChEBI" id="CHEBI:456216"/>
        <dbReference type="EC" id="2.7.1.2"/>
    </reaction>
</comment>
<keyword evidence="1 3" id="KW-0808">Transferase</keyword>
<protein>
    <recommendedName>
        <fullName evidence="3">Glucokinase</fullName>
        <ecNumber evidence="3">2.7.1.2</ecNumber>
    </recommendedName>
    <alternativeName>
        <fullName evidence="3">Glucose kinase</fullName>
    </alternativeName>
</protein>
<dbReference type="GO" id="GO:0005536">
    <property type="term" value="F:D-glucose binding"/>
    <property type="evidence" value="ECO:0007669"/>
    <property type="project" value="InterPro"/>
</dbReference>
<dbReference type="Pfam" id="PF02685">
    <property type="entry name" value="Glucokinase"/>
    <property type="match status" value="1"/>
</dbReference>
<sequence>MLLAGDIGGTKSNLAIFSSEAEIRKPVLEATFPSAQYSSLEELIHTFLSQNDVRVEAACFGVAGPVIEGKAKVTNLPWELDKERLQRELKIPAVHLMNDLDAMAHAIPLLEAEDVYTLNEGQPEAHGTLAVIAPGTGLGEAFLTWNGTRYQAFPSEGGHADFAPTNEAELDLLRYLWKRYGHVSYELVCSGKGLPNVYAYMRECTPLKEHAWVTEQLDAQGDHTPLIVQAALDVERVSERSQAAVSMLVAILGAEAGNLALKVLATGGVYLGGGIPPRILSYLKEEQFMQSFKNKGRFAEMMTNIPVHVVLNPKLALLGAACRGFEI</sequence>
<feature type="binding site" evidence="3">
    <location>
        <begin position="5"/>
        <end position="10"/>
    </location>
    <ligand>
        <name>ATP</name>
        <dbReference type="ChEBI" id="CHEBI:30616"/>
    </ligand>
</feature>
<comment type="subcellular location">
    <subcellularLocation>
        <location evidence="3">Cytoplasm</location>
    </subcellularLocation>
</comment>
<dbReference type="Proteomes" id="UP000290365">
    <property type="component" value="Chromosome"/>
</dbReference>
<keyword evidence="6" id="KW-1185">Reference proteome</keyword>
<keyword evidence="3" id="KW-0963">Cytoplasm</keyword>
<evidence type="ECO:0000313" key="5">
    <source>
        <dbReference type="EMBL" id="QBD77709.1"/>
    </source>
</evidence>
<accession>A0A4P6JQK8</accession>
<comment type="similarity">
    <text evidence="3 4">Belongs to the bacterial glucokinase family.</text>
</comment>